<comment type="caution">
    <text evidence="2">The sequence shown here is derived from an EMBL/GenBank/DDBJ whole genome shotgun (WGS) entry which is preliminary data.</text>
</comment>
<dbReference type="EMBL" id="JACAZI010000019">
    <property type="protein sequence ID" value="KAF7340204.1"/>
    <property type="molecule type" value="Genomic_DNA"/>
</dbReference>
<gene>
    <name evidence="2" type="ORF">MVEN_01939000</name>
</gene>
<accession>A0A8H6XGU9</accession>
<keyword evidence="3" id="KW-1185">Reference proteome</keyword>
<feature type="compositionally biased region" description="Low complexity" evidence="1">
    <location>
        <begin position="84"/>
        <end position="96"/>
    </location>
</feature>
<proteinExistence type="predicted"/>
<dbReference type="AlphaFoldDB" id="A0A8H6XGU9"/>
<evidence type="ECO:0000256" key="1">
    <source>
        <dbReference type="SAM" id="MobiDB-lite"/>
    </source>
</evidence>
<dbReference type="Proteomes" id="UP000620124">
    <property type="component" value="Unassembled WGS sequence"/>
</dbReference>
<feature type="compositionally biased region" description="Basic residues" evidence="1">
    <location>
        <begin position="99"/>
        <end position="108"/>
    </location>
</feature>
<dbReference type="OrthoDB" id="2684605at2759"/>
<organism evidence="2 3">
    <name type="scientific">Mycena venus</name>
    <dbReference type="NCBI Taxonomy" id="2733690"/>
    <lineage>
        <taxon>Eukaryota</taxon>
        <taxon>Fungi</taxon>
        <taxon>Dikarya</taxon>
        <taxon>Basidiomycota</taxon>
        <taxon>Agaricomycotina</taxon>
        <taxon>Agaricomycetes</taxon>
        <taxon>Agaricomycetidae</taxon>
        <taxon>Agaricales</taxon>
        <taxon>Marasmiineae</taxon>
        <taxon>Mycenaceae</taxon>
        <taxon>Mycena</taxon>
    </lineage>
</organism>
<name>A0A8H6XGU9_9AGAR</name>
<evidence type="ECO:0000313" key="3">
    <source>
        <dbReference type="Proteomes" id="UP000620124"/>
    </source>
</evidence>
<sequence length="465" mass="50844">MASSASSDADRLRIAIALTALKFKPANQSCASYVLQLRSVFPPSTPAAPTKDGSWKTHALALEKDLAGLKEKYEAEQIKTLLAPAAPASDSAPNNSQLVKRKPKKKAAEKRLDVPPHADLETVLEDLHNRPDFASLPTSDSLFSSFSAFQQFTSALSSSDVPVAAAQRSLLLSTTIRALTSLANVLHPILRSPEINVASQISTLKTLAALVHHLVSSSLPFLLRKPKHGTNQPATVSSLLNKLLDALVTSIFNPIVESFLPLSSRYLACLFTTTPSKSLPTDLRSDVLHLFQSAFSPLISAPSAYEVNLRATVALTALRELENLFPPRRTDNARLPQTDDDRVSTLVRKDALWYLCTVLHVLFAPPTDFSKSASTVGAVAERQIVDVFSRIANRCRKCQNIASKNATALKDACNIPDRVDEEMPSAGPPNNLDLDIIDEVGYQMILGVMERYWRWTGEVQQDRVM</sequence>
<reference evidence="2" key="1">
    <citation type="submission" date="2020-05" db="EMBL/GenBank/DDBJ databases">
        <title>Mycena genomes resolve the evolution of fungal bioluminescence.</title>
        <authorList>
            <person name="Tsai I.J."/>
        </authorList>
    </citation>
    <scope>NUCLEOTIDE SEQUENCE</scope>
    <source>
        <strain evidence="2">CCC161011</strain>
    </source>
</reference>
<protein>
    <submittedName>
        <fullName evidence="2">Uncharacterized protein</fullName>
    </submittedName>
</protein>
<feature type="region of interest" description="Disordered" evidence="1">
    <location>
        <begin position="84"/>
        <end position="112"/>
    </location>
</feature>
<evidence type="ECO:0000313" key="2">
    <source>
        <dbReference type="EMBL" id="KAF7340204.1"/>
    </source>
</evidence>